<organism evidence="1 2">
    <name type="scientific">Deminuibacter soli</name>
    <dbReference type="NCBI Taxonomy" id="2291815"/>
    <lineage>
        <taxon>Bacteria</taxon>
        <taxon>Pseudomonadati</taxon>
        <taxon>Bacteroidota</taxon>
        <taxon>Chitinophagia</taxon>
        <taxon>Chitinophagales</taxon>
        <taxon>Chitinophagaceae</taxon>
        <taxon>Deminuibacter</taxon>
    </lineage>
</organism>
<proteinExistence type="predicted"/>
<dbReference type="AlphaFoldDB" id="A0A3E1NK35"/>
<dbReference type="Proteomes" id="UP000261284">
    <property type="component" value="Unassembled WGS sequence"/>
</dbReference>
<sequence>MQTATAYAQPGKFSIDALAGYTFRDRVDYANAYGYIEDAGQYSIGVEYAVQPYRAIELVFAQMDTHAPLYTYQGISLNKGQDRAALNYILAGFNNYFPVAGHVLYPYVGVGLGMAIVDAKDAGDTYTKFAYAVKGGLKVAMGNVLALKLQAQLQSVVQGAGAGIYIGTGGPGAGVTTYSSVLQFNLAGGVCITIP</sequence>
<evidence type="ECO:0000313" key="1">
    <source>
        <dbReference type="EMBL" id="RFM28292.1"/>
    </source>
</evidence>
<keyword evidence="2" id="KW-1185">Reference proteome</keyword>
<comment type="caution">
    <text evidence="1">The sequence shown here is derived from an EMBL/GenBank/DDBJ whole genome shotgun (WGS) entry which is preliminary data.</text>
</comment>
<dbReference type="InterPro" id="IPR011250">
    <property type="entry name" value="OMP/PagP_B-barrel"/>
</dbReference>
<evidence type="ECO:0000313" key="2">
    <source>
        <dbReference type="Proteomes" id="UP000261284"/>
    </source>
</evidence>
<name>A0A3E1NK35_9BACT</name>
<gene>
    <name evidence="1" type="ORF">DXN05_12330</name>
</gene>
<protein>
    <submittedName>
        <fullName evidence="1">Porin family protein</fullName>
    </submittedName>
</protein>
<dbReference type="Gene3D" id="2.40.160.20">
    <property type="match status" value="1"/>
</dbReference>
<reference evidence="1 2" key="1">
    <citation type="submission" date="2018-08" db="EMBL/GenBank/DDBJ databases">
        <title>Chitinophagaceae sp. K23C18032701, a novel bacterium isolated from forest soil.</title>
        <authorList>
            <person name="Wang C."/>
        </authorList>
    </citation>
    <scope>NUCLEOTIDE SEQUENCE [LARGE SCALE GENOMIC DNA]</scope>
    <source>
        <strain evidence="1 2">K23C18032701</strain>
    </source>
</reference>
<dbReference type="EMBL" id="QTJU01000003">
    <property type="protein sequence ID" value="RFM28292.1"/>
    <property type="molecule type" value="Genomic_DNA"/>
</dbReference>
<accession>A0A3E1NK35</accession>
<dbReference type="SUPFAM" id="SSF56925">
    <property type="entry name" value="OMPA-like"/>
    <property type="match status" value="1"/>
</dbReference>